<sequence length="75" mass="8325">MPDRRIDSSPSNLAAGDGINVLLTAVHQSVPISNDYGKQHCLGYENGKECTDIEPETILTLKVMFLELKEECTQF</sequence>
<dbReference type="Proteomes" id="UP000015102">
    <property type="component" value="Unassembled WGS sequence"/>
</dbReference>
<organism evidence="1 2">
    <name type="scientific">Megaselia scalaris</name>
    <name type="common">Humpbacked fly</name>
    <name type="synonym">Phora scalaris</name>
    <dbReference type="NCBI Taxonomy" id="36166"/>
    <lineage>
        <taxon>Eukaryota</taxon>
        <taxon>Metazoa</taxon>
        <taxon>Ecdysozoa</taxon>
        <taxon>Arthropoda</taxon>
        <taxon>Hexapoda</taxon>
        <taxon>Insecta</taxon>
        <taxon>Pterygota</taxon>
        <taxon>Neoptera</taxon>
        <taxon>Endopterygota</taxon>
        <taxon>Diptera</taxon>
        <taxon>Brachycera</taxon>
        <taxon>Muscomorpha</taxon>
        <taxon>Platypezoidea</taxon>
        <taxon>Phoridae</taxon>
        <taxon>Megaseliini</taxon>
        <taxon>Megaselia</taxon>
    </lineage>
</organism>
<reference evidence="1" key="2">
    <citation type="submission" date="2015-06" db="UniProtKB">
        <authorList>
            <consortium name="EnsemblMetazoa"/>
        </authorList>
    </citation>
    <scope>IDENTIFICATION</scope>
</reference>
<protein>
    <submittedName>
        <fullName evidence="1">Uncharacterized protein</fullName>
    </submittedName>
</protein>
<dbReference type="EMBL" id="CAQQ02011662">
    <property type="status" value="NOT_ANNOTATED_CDS"/>
    <property type="molecule type" value="Genomic_DNA"/>
</dbReference>
<reference evidence="2" key="1">
    <citation type="submission" date="2013-02" db="EMBL/GenBank/DDBJ databases">
        <authorList>
            <person name="Hughes D."/>
        </authorList>
    </citation>
    <scope>NUCLEOTIDE SEQUENCE</scope>
    <source>
        <strain>Durham</strain>
        <strain evidence="2">NC isolate 2 -- Noor lab</strain>
    </source>
</reference>
<evidence type="ECO:0000313" key="1">
    <source>
        <dbReference type="EnsemblMetazoa" id="MESCA001559-PA"/>
    </source>
</evidence>
<accession>T1GE04</accession>
<dbReference type="EMBL" id="CAQQ02011661">
    <property type="status" value="NOT_ANNOTATED_CDS"/>
    <property type="molecule type" value="Genomic_DNA"/>
</dbReference>
<proteinExistence type="predicted"/>
<evidence type="ECO:0000313" key="2">
    <source>
        <dbReference type="Proteomes" id="UP000015102"/>
    </source>
</evidence>
<keyword evidence="2" id="KW-1185">Reference proteome</keyword>
<name>T1GE04_MEGSC</name>
<dbReference type="EnsemblMetazoa" id="MESCA001559-RA">
    <property type="protein sequence ID" value="MESCA001559-PA"/>
    <property type="gene ID" value="MESCA001559"/>
</dbReference>
<dbReference type="AlphaFoldDB" id="T1GE04"/>
<dbReference type="HOGENOM" id="CLU_2673921_0_0_1"/>